<gene>
    <name evidence="3" type="ORF">SAMN05192561_11020</name>
</gene>
<dbReference type="InterPro" id="IPR007159">
    <property type="entry name" value="SpoVT-AbrB_dom"/>
</dbReference>
<evidence type="ECO:0000313" key="4">
    <source>
        <dbReference type="Proteomes" id="UP000199215"/>
    </source>
</evidence>
<name>A0A1H6JIR0_9EURY</name>
<dbReference type="SUPFAM" id="SSF109755">
    <property type="entry name" value="PhoU-like"/>
    <property type="match status" value="1"/>
</dbReference>
<dbReference type="Proteomes" id="UP000199215">
    <property type="component" value="Unassembled WGS sequence"/>
</dbReference>
<proteinExistence type="predicted"/>
<sequence length="365" mass="39132">MHTNTVETRKVQTVGNGTYTVSLPKEWAEAEDVTAGDTVTLHRHTDGILAIQARNRNGVHGRNDDADTRSEVNVRNGSSVRTTALDPPSLEGTLRAAYAAGIRTVEIAHEEPLDAEHRHAVESVCRSRIGTSTAKTDVPGTAVRMLLDPEEVSVTQSVRQLAFIVEATQRAAIESVAAATQRAAVAERAEHAERLSAMIDRTVALGMADLEAADAIGASRSALFESWTAMRELARVREAAADVAEAGSRMDDPPAEPRLDELREIAATVRSGVSDGTSVIVGDTGDETARQVLEDAEQVRERIDAFDRRLATAEDPTPELRAVLSRLRRTAERGGAIAELGLRRPIRQAGETTGRTAEAPGSASQ</sequence>
<feature type="region of interest" description="Disordered" evidence="1">
    <location>
        <begin position="58"/>
        <end position="88"/>
    </location>
</feature>
<evidence type="ECO:0000259" key="2">
    <source>
        <dbReference type="SMART" id="SM00966"/>
    </source>
</evidence>
<dbReference type="Gene3D" id="1.20.58.220">
    <property type="entry name" value="Phosphate transport system protein phou homolog 2, domain 2"/>
    <property type="match status" value="1"/>
</dbReference>
<evidence type="ECO:0000313" key="3">
    <source>
        <dbReference type="EMBL" id="SEH59057.1"/>
    </source>
</evidence>
<dbReference type="STRING" id="1267564.SAMN05192561_11020"/>
<organism evidence="3 4">
    <name type="scientific">Halopenitus malekzadehii</name>
    <dbReference type="NCBI Taxonomy" id="1267564"/>
    <lineage>
        <taxon>Archaea</taxon>
        <taxon>Methanobacteriati</taxon>
        <taxon>Methanobacteriota</taxon>
        <taxon>Stenosarchaea group</taxon>
        <taxon>Halobacteria</taxon>
        <taxon>Halobacteriales</taxon>
        <taxon>Haloferacaceae</taxon>
        <taxon>Halopenitus</taxon>
    </lineage>
</organism>
<keyword evidence="4" id="KW-1185">Reference proteome</keyword>
<feature type="compositionally biased region" description="Polar residues" evidence="1">
    <location>
        <begin position="73"/>
        <end position="82"/>
    </location>
</feature>
<protein>
    <submittedName>
        <fullName evidence="3">Antidote-toxin recognition MazE, antitoxin</fullName>
    </submittedName>
</protein>
<dbReference type="AlphaFoldDB" id="A0A1H6JIR0"/>
<accession>A0A1H6JIR0</accession>
<evidence type="ECO:0000256" key="1">
    <source>
        <dbReference type="SAM" id="MobiDB-lite"/>
    </source>
</evidence>
<feature type="domain" description="SpoVT-AbrB" evidence="2">
    <location>
        <begin position="13"/>
        <end position="58"/>
    </location>
</feature>
<reference evidence="3 4" key="1">
    <citation type="submission" date="2016-10" db="EMBL/GenBank/DDBJ databases">
        <authorList>
            <person name="de Groot N.N."/>
        </authorList>
    </citation>
    <scope>NUCLEOTIDE SEQUENCE [LARGE SCALE GENOMIC DNA]</scope>
    <source>
        <strain evidence="3 4">IBRC-M10418</strain>
    </source>
</reference>
<feature type="region of interest" description="Disordered" evidence="1">
    <location>
        <begin position="338"/>
        <end position="365"/>
    </location>
</feature>
<dbReference type="EMBL" id="FNWU01000010">
    <property type="protein sequence ID" value="SEH59057.1"/>
    <property type="molecule type" value="Genomic_DNA"/>
</dbReference>
<dbReference type="GO" id="GO:0003677">
    <property type="term" value="F:DNA binding"/>
    <property type="evidence" value="ECO:0007669"/>
    <property type="project" value="InterPro"/>
</dbReference>
<dbReference type="Pfam" id="PF04014">
    <property type="entry name" value="MazE_antitoxin"/>
    <property type="match status" value="1"/>
</dbReference>
<feature type="compositionally biased region" description="Basic and acidic residues" evidence="1">
    <location>
        <begin position="61"/>
        <end position="72"/>
    </location>
</feature>
<dbReference type="InterPro" id="IPR038078">
    <property type="entry name" value="PhoU-like_sf"/>
</dbReference>
<dbReference type="SMART" id="SM00966">
    <property type="entry name" value="SpoVT_AbrB"/>
    <property type="match status" value="1"/>
</dbReference>